<sequence>MASTSTTMEQHIAVFGGSGSGKTVLLSSFYGAAQEPRVRRANRYAVTAEDRAQGRTLHRNYLGMRDSSTVPSANRFSAATYRFVIEPSADDLPKGRSKQKAAKPLGIVWHDYPGEWFEEDPSSAEEEARRVATFRSLLSADVAVVLVDGQLLAENAGEEERYLKALLTDFHTGLYALRDDVLEDGKRLTRFPRIWTLALSKADLLPDLDVEEFREIVIGKAGGELDELRSVLQSFVEDPDALDVGEDFLLLSSAKFEPGTIDVTTRTGVDLLLPMTAMLPFERFAKWASTRQRGAQVAEQLLKFVGPVIGFLGTSKLMKSNLVGAAVSMIGGGLGSKAVSFATKKVAKVKDQAEAEREFTTRVLARFAEDLDRGVDDRVLRRGDDA</sequence>
<dbReference type="EMBL" id="JAAOYO010000002">
    <property type="protein sequence ID" value="NII40826.1"/>
    <property type="molecule type" value="Genomic_DNA"/>
</dbReference>
<comment type="caution">
    <text evidence="2">The sequence shown here is derived from an EMBL/GenBank/DDBJ whole genome shotgun (WGS) entry which is preliminary data.</text>
</comment>
<dbReference type="SUPFAM" id="SSF52540">
    <property type="entry name" value="P-loop containing nucleoside triphosphate hydrolases"/>
    <property type="match status" value="1"/>
</dbReference>
<dbReference type="RefSeq" id="WP_166779897.1">
    <property type="nucleotide sequence ID" value="NZ_JAAOYO010000002.1"/>
</dbReference>
<evidence type="ECO:0000313" key="2">
    <source>
        <dbReference type="EMBL" id="NII40826.1"/>
    </source>
</evidence>
<dbReference type="InterPro" id="IPR027417">
    <property type="entry name" value="P-loop_NTPase"/>
</dbReference>
<accession>A0ABX0T5S6</accession>
<proteinExistence type="predicted"/>
<organism evidence="2 3">
    <name type="scientific">Curtobacterium salicis</name>
    <dbReference type="NCBI Taxonomy" id="1779862"/>
    <lineage>
        <taxon>Bacteria</taxon>
        <taxon>Bacillati</taxon>
        <taxon>Actinomycetota</taxon>
        <taxon>Actinomycetes</taxon>
        <taxon>Micrococcales</taxon>
        <taxon>Microbacteriaceae</taxon>
        <taxon>Curtobacterium</taxon>
    </lineage>
</organism>
<dbReference type="Pfam" id="PF19993">
    <property type="entry name" value="DO-GTPase2"/>
    <property type="match status" value="1"/>
</dbReference>
<gene>
    <name evidence="2" type="ORF">E9228_001462</name>
</gene>
<reference evidence="2 3" key="1">
    <citation type="submission" date="2020-03" db="EMBL/GenBank/DDBJ databases">
        <title>Above-ground endophytic microbial communities from plants in different locations in the United States.</title>
        <authorList>
            <person name="Frank C."/>
        </authorList>
    </citation>
    <scope>NUCLEOTIDE SEQUENCE [LARGE SCALE GENOMIC DNA]</scope>
    <source>
        <strain evidence="2 3">WW7</strain>
    </source>
</reference>
<name>A0ABX0T5S6_9MICO</name>
<dbReference type="Gene3D" id="3.40.50.300">
    <property type="entry name" value="P-loop containing nucleotide triphosphate hydrolases"/>
    <property type="match status" value="1"/>
</dbReference>
<evidence type="ECO:0000259" key="1">
    <source>
        <dbReference type="Pfam" id="PF19993"/>
    </source>
</evidence>
<feature type="domain" description="Double-GTPase 2" evidence="1">
    <location>
        <begin position="11"/>
        <end position="178"/>
    </location>
</feature>
<dbReference type="InterPro" id="IPR045528">
    <property type="entry name" value="DO-GTPase2"/>
</dbReference>
<protein>
    <recommendedName>
        <fullName evidence="1">Double-GTPase 2 domain-containing protein</fullName>
    </recommendedName>
</protein>
<keyword evidence="3" id="KW-1185">Reference proteome</keyword>
<dbReference type="Proteomes" id="UP001318300">
    <property type="component" value="Unassembled WGS sequence"/>
</dbReference>
<evidence type="ECO:0000313" key="3">
    <source>
        <dbReference type="Proteomes" id="UP001318300"/>
    </source>
</evidence>